<dbReference type="InterPro" id="IPR000014">
    <property type="entry name" value="PAS"/>
</dbReference>
<dbReference type="PANTHER" id="PTHR43065:SF42">
    <property type="entry name" value="TWO-COMPONENT SENSOR PPRA"/>
    <property type="match status" value="1"/>
</dbReference>
<dbReference type="SUPFAM" id="SSF55874">
    <property type="entry name" value="ATPase domain of HSP90 chaperone/DNA topoisomerase II/histidine kinase"/>
    <property type="match status" value="1"/>
</dbReference>
<dbReference type="Gene3D" id="3.30.565.10">
    <property type="entry name" value="Histidine kinase-like ATPase, C-terminal domain"/>
    <property type="match status" value="1"/>
</dbReference>
<keyword evidence="9" id="KW-0418">Kinase</keyword>
<dbReference type="InterPro" id="IPR013656">
    <property type="entry name" value="PAS_4"/>
</dbReference>
<dbReference type="InterPro" id="IPR036097">
    <property type="entry name" value="HisK_dim/P_sf"/>
</dbReference>
<evidence type="ECO:0000259" key="7">
    <source>
        <dbReference type="PROSITE" id="PS50110"/>
    </source>
</evidence>
<dbReference type="InterPro" id="IPR003594">
    <property type="entry name" value="HATPase_dom"/>
</dbReference>
<dbReference type="InterPro" id="IPR001789">
    <property type="entry name" value="Sig_transdc_resp-reg_receiver"/>
</dbReference>
<feature type="modified residue" description="4-aspartylphosphate" evidence="4">
    <location>
        <position position="587"/>
    </location>
</feature>
<dbReference type="SUPFAM" id="SSF47384">
    <property type="entry name" value="Homodimeric domain of signal transducing histidine kinase"/>
    <property type="match status" value="1"/>
</dbReference>
<sequence length="651" mass="70119">MTYMTTIDATERLQRYASLQAALDLIDQGFTLMDEQLRLVAWNAAFGRLLDFPPAMLHAGAPFASFIRYNAERGDYGPGDVEAQVAERVAQARRFEAHAFERTRPDGQVLQVSGRPVPGVGFITLYSDVTAQRQAERQIREHAAELERRVAERTSELRLSEAQMRLITDSLPALIAYFDARKAYRYINRGYVEWFGLDPQRLDAISARQYLGDAVYDSIRPNVARAFDGEPVSFEYEARCVDGRVRTARTTLIPEKAADGTVVGCFELTFDVSELRRAQERLAHTEKMEALGQLTSGIAHDFNNMLTVIVGNLGAMRERGIGGAAAAEFLEPTLAAAGRGTGLIRSLLGFARRQPLQAQATDVAALADAVARLLRSALPRELAIAIEADGAPDAWVDSHRLQDALVNLVLNARDARATRVRLCAAAATLDAARAAELQAAPGRYVRVDLHDDGHGMDAATRAHVFEPFFTTKRPGAGTGLGLAMVYGFVRQSGGGIDLASRPGLGTTVSLWLPLAGQPAAPARAAEAAPGRIAAQALALLVEDDAEVRQVVCRALVDLGYAVLQAESGAEALEILGHAQGIALVLSDVVMPGEVDGRAVARQARAAGVPRVALMSGYAPAAATAEDAGWPLLPKPFTQRELARFLQELPGV</sequence>
<name>A0ABQ3G3G8_9BURK</name>
<feature type="domain" description="Histidine kinase" evidence="6">
    <location>
        <begin position="297"/>
        <end position="516"/>
    </location>
</feature>
<feature type="domain" description="Response regulatory" evidence="7">
    <location>
        <begin position="537"/>
        <end position="649"/>
    </location>
</feature>
<feature type="coiled-coil region" evidence="5">
    <location>
        <begin position="132"/>
        <end position="163"/>
    </location>
</feature>
<evidence type="ECO:0000313" key="10">
    <source>
        <dbReference type="Proteomes" id="UP000626210"/>
    </source>
</evidence>
<dbReference type="SMART" id="SM00091">
    <property type="entry name" value="PAS"/>
    <property type="match status" value="2"/>
</dbReference>
<dbReference type="GO" id="GO:0016301">
    <property type="term" value="F:kinase activity"/>
    <property type="evidence" value="ECO:0007669"/>
    <property type="project" value="UniProtKB-KW"/>
</dbReference>
<dbReference type="PROSITE" id="PS50109">
    <property type="entry name" value="HIS_KIN"/>
    <property type="match status" value="1"/>
</dbReference>
<protein>
    <recommendedName>
        <fullName evidence="2">histidine kinase</fullName>
        <ecNumber evidence="2">2.7.13.3</ecNumber>
    </recommendedName>
</protein>
<dbReference type="InterPro" id="IPR003661">
    <property type="entry name" value="HisK_dim/P_dom"/>
</dbReference>
<comment type="caution">
    <text evidence="9">The sequence shown here is derived from an EMBL/GenBank/DDBJ whole genome shotgun (WGS) entry which is preliminary data.</text>
</comment>
<dbReference type="InterPro" id="IPR011006">
    <property type="entry name" value="CheY-like_superfamily"/>
</dbReference>
<dbReference type="EC" id="2.7.13.3" evidence="2"/>
<evidence type="ECO:0000256" key="4">
    <source>
        <dbReference type="PROSITE-ProRule" id="PRU00169"/>
    </source>
</evidence>
<accession>A0ABQ3G3G8</accession>
<dbReference type="InterPro" id="IPR004358">
    <property type="entry name" value="Sig_transdc_His_kin-like_C"/>
</dbReference>
<organism evidence="9 10">
    <name type="scientific">Pseudorhodoferax aquiterrae</name>
    <dbReference type="NCBI Taxonomy" id="747304"/>
    <lineage>
        <taxon>Bacteria</taxon>
        <taxon>Pseudomonadati</taxon>
        <taxon>Pseudomonadota</taxon>
        <taxon>Betaproteobacteria</taxon>
        <taxon>Burkholderiales</taxon>
        <taxon>Comamonadaceae</taxon>
    </lineage>
</organism>
<dbReference type="SUPFAM" id="SSF55785">
    <property type="entry name" value="PYP-like sensor domain (PAS domain)"/>
    <property type="match status" value="2"/>
</dbReference>
<evidence type="ECO:0000259" key="6">
    <source>
        <dbReference type="PROSITE" id="PS50109"/>
    </source>
</evidence>
<dbReference type="InterPro" id="IPR036890">
    <property type="entry name" value="HATPase_C_sf"/>
</dbReference>
<dbReference type="InterPro" id="IPR005467">
    <property type="entry name" value="His_kinase_dom"/>
</dbReference>
<dbReference type="PANTHER" id="PTHR43065">
    <property type="entry name" value="SENSOR HISTIDINE KINASE"/>
    <property type="match status" value="1"/>
</dbReference>
<evidence type="ECO:0000256" key="1">
    <source>
        <dbReference type="ARBA" id="ARBA00000085"/>
    </source>
</evidence>
<comment type="catalytic activity">
    <reaction evidence="1">
        <text>ATP + protein L-histidine = ADP + protein N-phospho-L-histidine.</text>
        <dbReference type="EC" id="2.7.13.3"/>
    </reaction>
</comment>
<dbReference type="EMBL" id="BMYK01000009">
    <property type="protein sequence ID" value="GHC86798.1"/>
    <property type="molecule type" value="Genomic_DNA"/>
</dbReference>
<feature type="domain" description="PAC" evidence="8">
    <location>
        <begin position="232"/>
        <end position="284"/>
    </location>
</feature>
<dbReference type="Pfam" id="PF02518">
    <property type="entry name" value="HATPase_c"/>
    <property type="match status" value="1"/>
</dbReference>
<dbReference type="SMART" id="SM00388">
    <property type="entry name" value="HisKA"/>
    <property type="match status" value="1"/>
</dbReference>
<dbReference type="Proteomes" id="UP000626210">
    <property type="component" value="Unassembled WGS sequence"/>
</dbReference>
<dbReference type="Pfam" id="PF00072">
    <property type="entry name" value="Response_reg"/>
    <property type="match status" value="1"/>
</dbReference>
<dbReference type="SUPFAM" id="SSF52172">
    <property type="entry name" value="CheY-like"/>
    <property type="match status" value="1"/>
</dbReference>
<dbReference type="InterPro" id="IPR035965">
    <property type="entry name" value="PAS-like_dom_sf"/>
</dbReference>
<dbReference type="PRINTS" id="PR00344">
    <property type="entry name" value="BCTRLSENSOR"/>
</dbReference>
<keyword evidence="5" id="KW-0175">Coiled coil</keyword>
<dbReference type="Pfam" id="PF08448">
    <property type="entry name" value="PAS_4"/>
    <property type="match status" value="1"/>
</dbReference>
<evidence type="ECO:0000256" key="2">
    <source>
        <dbReference type="ARBA" id="ARBA00012438"/>
    </source>
</evidence>
<reference evidence="10" key="1">
    <citation type="journal article" date="2019" name="Int. J. Syst. Evol. Microbiol.">
        <title>The Global Catalogue of Microorganisms (GCM) 10K type strain sequencing project: providing services to taxonomists for standard genome sequencing and annotation.</title>
        <authorList>
            <consortium name="The Broad Institute Genomics Platform"/>
            <consortium name="The Broad Institute Genome Sequencing Center for Infectious Disease"/>
            <person name="Wu L."/>
            <person name="Ma J."/>
        </authorList>
    </citation>
    <scope>NUCLEOTIDE SEQUENCE [LARGE SCALE GENOMIC DNA]</scope>
    <source>
        <strain evidence="10">KCTC 23314</strain>
    </source>
</reference>
<dbReference type="SMART" id="SM00387">
    <property type="entry name" value="HATPase_c"/>
    <property type="match status" value="1"/>
</dbReference>
<evidence type="ECO:0000313" key="9">
    <source>
        <dbReference type="EMBL" id="GHC86798.1"/>
    </source>
</evidence>
<dbReference type="InterPro" id="IPR000700">
    <property type="entry name" value="PAS-assoc_C"/>
</dbReference>
<gene>
    <name evidence="9" type="ORF">GCM10007320_32800</name>
</gene>
<evidence type="ECO:0000259" key="8">
    <source>
        <dbReference type="PROSITE" id="PS50113"/>
    </source>
</evidence>
<dbReference type="PROSITE" id="PS50113">
    <property type="entry name" value="PAC"/>
    <property type="match status" value="1"/>
</dbReference>
<dbReference type="PROSITE" id="PS50110">
    <property type="entry name" value="RESPONSE_REGULATORY"/>
    <property type="match status" value="1"/>
</dbReference>
<keyword evidence="3 4" id="KW-0597">Phosphoprotein</keyword>
<keyword evidence="10" id="KW-1185">Reference proteome</keyword>
<proteinExistence type="predicted"/>
<dbReference type="Gene3D" id="3.40.50.2300">
    <property type="match status" value="1"/>
</dbReference>
<dbReference type="Pfam" id="PF12860">
    <property type="entry name" value="PAS_7"/>
    <property type="match status" value="1"/>
</dbReference>
<dbReference type="NCBIfam" id="TIGR00229">
    <property type="entry name" value="sensory_box"/>
    <property type="match status" value="1"/>
</dbReference>
<dbReference type="SMART" id="SM00448">
    <property type="entry name" value="REC"/>
    <property type="match status" value="1"/>
</dbReference>
<evidence type="ECO:0000256" key="5">
    <source>
        <dbReference type="SAM" id="Coils"/>
    </source>
</evidence>
<keyword evidence="9" id="KW-0808">Transferase</keyword>
<dbReference type="Gene3D" id="1.10.287.130">
    <property type="match status" value="1"/>
</dbReference>
<evidence type="ECO:0000256" key="3">
    <source>
        <dbReference type="ARBA" id="ARBA00022553"/>
    </source>
</evidence>
<dbReference type="CDD" id="cd00082">
    <property type="entry name" value="HisKA"/>
    <property type="match status" value="1"/>
</dbReference>
<dbReference type="Gene3D" id="3.30.450.20">
    <property type="entry name" value="PAS domain"/>
    <property type="match status" value="2"/>
</dbReference>